<sequence>MSSGEIRIGRGILRVGGQVYPLRNISSVSSCWGDPQPLRGLAVKKALLRSVVAVFLSLLVGGYSAAGGVILFVVTMALVLWRASVEHEVSPIYGLVLNTAGVDKCAIWSFQESEIDNLVEVIAEAIGDPDAAQAVINLDDVVDGDVVRQFGGDSIGKQDGVGVGGLR</sequence>
<evidence type="ECO:0000313" key="3">
    <source>
        <dbReference type="Proteomes" id="UP000677152"/>
    </source>
</evidence>
<dbReference type="InterPro" id="IPR045629">
    <property type="entry name" value="DUF6232"/>
</dbReference>
<dbReference type="Pfam" id="PF19744">
    <property type="entry name" value="DUF6232"/>
    <property type="match status" value="1"/>
</dbReference>
<gene>
    <name evidence="2" type="ORF">KCV87_31750</name>
</gene>
<organism evidence="2 3">
    <name type="scientific">Actinosynnema pretiosum subsp. pretiosum</name>
    <dbReference type="NCBI Taxonomy" id="103721"/>
    <lineage>
        <taxon>Bacteria</taxon>
        <taxon>Bacillati</taxon>
        <taxon>Actinomycetota</taxon>
        <taxon>Actinomycetes</taxon>
        <taxon>Pseudonocardiales</taxon>
        <taxon>Pseudonocardiaceae</taxon>
        <taxon>Actinosynnema</taxon>
    </lineage>
</organism>
<dbReference type="EMBL" id="CP073249">
    <property type="protein sequence ID" value="QUF03886.1"/>
    <property type="molecule type" value="Genomic_DNA"/>
</dbReference>
<reference evidence="2" key="1">
    <citation type="submission" date="2021-04" db="EMBL/GenBank/DDBJ databases">
        <title>Genomic sequence of Actinosynnema pretiosum subsp. pretiosum ATCC 31280 (C-14919).</title>
        <authorList>
            <person name="Bai L."/>
            <person name="Wang X."/>
            <person name="Xiao Y."/>
        </authorList>
    </citation>
    <scope>NUCLEOTIDE SEQUENCE</scope>
    <source>
        <strain evidence="2">ATCC 31280</strain>
    </source>
</reference>
<keyword evidence="1" id="KW-0812">Transmembrane</keyword>
<accession>A0AA45R3I9</accession>
<keyword evidence="1" id="KW-0472">Membrane</keyword>
<keyword evidence="1" id="KW-1133">Transmembrane helix</keyword>
<evidence type="ECO:0000313" key="2">
    <source>
        <dbReference type="EMBL" id="QUF03886.1"/>
    </source>
</evidence>
<dbReference type="AlphaFoldDB" id="A0AA45R3I9"/>
<proteinExistence type="predicted"/>
<evidence type="ECO:0000256" key="1">
    <source>
        <dbReference type="SAM" id="Phobius"/>
    </source>
</evidence>
<name>A0AA45R3I9_9PSEU</name>
<feature type="transmembrane region" description="Helical" evidence="1">
    <location>
        <begin position="51"/>
        <end position="81"/>
    </location>
</feature>
<protein>
    <submittedName>
        <fullName evidence="2">Uncharacterized protein</fullName>
    </submittedName>
</protein>
<dbReference type="Proteomes" id="UP000677152">
    <property type="component" value="Chromosome"/>
</dbReference>